<dbReference type="GO" id="GO:0005886">
    <property type="term" value="C:plasma membrane"/>
    <property type="evidence" value="ECO:0007669"/>
    <property type="project" value="UniProtKB-SubCell"/>
</dbReference>
<dbReference type="GO" id="GO:0030246">
    <property type="term" value="F:carbohydrate binding"/>
    <property type="evidence" value="ECO:0007669"/>
    <property type="project" value="UniProtKB-KW"/>
</dbReference>
<name>A0A8T0CTH3_CORYI</name>
<dbReference type="PROSITE" id="PS00107">
    <property type="entry name" value="PROTEIN_KINASE_ATP"/>
    <property type="match status" value="1"/>
</dbReference>
<feature type="domain" description="Protein kinase" evidence="22">
    <location>
        <begin position="446"/>
        <end position="724"/>
    </location>
</feature>
<comment type="similarity">
    <text evidence="2">In the N-terminal section; belongs to the leguminous lectin family.</text>
</comment>
<dbReference type="InterPro" id="IPR008271">
    <property type="entry name" value="Ser/Thr_kinase_AS"/>
</dbReference>
<feature type="signal peptide" evidence="21">
    <location>
        <begin position="1"/>
        <end position="32"/>
    </location>
</feature>
<keyword evidence="17" id="KW-0325">Glycoprotein</keyword>
<dbReference type="PROSITE" id="PS00307">
    <property type="entry name" value="LECTIN_LEGUME_BETA"/>
    <property type="match status" value="1"/>
</dbReference>
<keyword evidence="11 18" id="KW-0547">Nucleotide-binding</keyword>
<dbReference type="PANTHER" id="PTHR27007">
    <property type="match status" value="1"/>
</dbReference>
<dbReference type="InterPro" id="IPR050528">
    <property type="entry name" value="L-type_Lectin-RKs"/>
</dbReference>
<evidence type="ECO:0000256" key="8">
    <source>
        <dbReference type="ARBA" id="ARBA00022692"/>
    </source>
</evidence>
<evidence type="ECO:0000256" key="6">
    <source>
        <dbReference type="ARBA" id="ARBA00022527"/>
    </source>
</evidence>
<keyword evidence="9 21" id="KW-0732">Signal</keyword>
<feature type="chain" id="PRO_5035931413" description="non-specific serine/threonine protein kinase" evidence="21">
    <location>
        <begin position="33"/>
        <end position="772"/>
    </location>
</feature>
<evidence type="ECO:0000256" key="14">
    <source>
        <dbReference type="ARBA" id="ARBA00022989"/>
    </source>
</evidence>
<evidence type="ECO:0000256" key="16">
    <source>
        <dbReference type="ARBA" id="ARBA00023170"/>
    </source>
</evidence>
<reference evidence="23" key="1">
    <citation type="submission" date="2020-05" db="EMBL/GenBank/DDBJ databases">
        <title>WGS assembly of Corymbia citriodora subspecies variegata.</title>
        <authorList>
            <person name="Barry K."/>
            <person name="Hundley H."/>
            <person name="Shu S."/>
            <person name="Jenkins J."/>
            <person name="Grimwood J."/>
            <person name="Baten A."/>
        </authorList>
    </citation>
    <scope>NUCLEOTIDE SEQUENCE</scope>
    <source>
        <strain evidence="23">CV2-018</strain>
    </source>
</reference>
<keyword evidence="7" id="KW-0808">Transferase</keyword>
<evidence type="ECO:0000313" key="24">
    <source>
        <dbReference type="Proteomes" id="UP000806378"/>
    </source>
</evidence>
<comment type="subcellular location">
    <subcellularLocation>
        <location evidence="1">Cell membrane</location>
        <topology evidence="1">Single-pass type I membrane protein</topology>
    </subcellularLocation>
</comment>
<comment type="similarity">
    <text evidence="3">In the C-terminal section; belongs to the protein kinase superfamily. Ser/Thr protein kinase family.</text>
</comment>
<dbReference type="SUPFAM" id="SSF49899">
    <property type="entry name" value="Concanavalin A-like lectins/glucanases"/>
    <property type="match status" value="2"/>
</dbReference>
<evidence type="ECO:0000256" key="18">
    <source>
        <dbReference type="PROSITE-ProRule" id="PRU10141"/>
    </source>
</evidence>
<evidence type="ECO:0000256" key="2">
    <source>
        <dbReference type="ARBA" id="ARBA00008536"/>
    </source>
</evidence>
<dbReference type="FunFam" id="1.10.510.10:FF:000240">
    <property type="entry name" value="Lectin-domain containing receptor kinase A4.3"/>
    <property type="match status" value="1"/>
</dbReference>
<dbReference type="CDD" id="cd14066">
    <property type="entry name" value="STKc_IRAK"/>
    <property type="match status" value="1"/>
</dbReference>
<dbReference type="OrthoDB" id="4062651at2759"/>
<gene>
    <name evidence="23" type="ORF">BT93_L0817</name>
</gene>
<dbReference type="Pfam" id="PF00069">
    <property type="entry name" value="Pkinase"/>
    <property type="match status" value="1"/>
</dbReference>
<dbReference type="PROSITE" id="PS50011">
    <property type="entry name" value="PROTEIN_KINASE_DOM"/>
    <property type="match status" value="1"/>
</dbReference>
<proteinExistence type="inferred from homology"/>
<evidence type="ECO:0000256" key="13">
    <source>
        <dbReference type="ARBA" id="ARBA00022840"/>
    </source>
</evidence>
<keyword evidence="12" id="KW-0418">Kinase</keyword>
<evidence type="ECO:0000256" key="17">
    <source>
        <dbReference type="ARBA" id="ARBA00023180"/>
    </source>
</evidence>
<keyword evidence="10" id="KW-0430">Lectin</keyword>
<keyword evidence="16" id="KW-0675">Receptor</keyword>
<comment type="caution">
    <text evidence="23">The sequence shown here is derived from an EMBL/GenBank/DDBJ whole genome shotgun (WGS) entry which is preliminary data.</text>
</comment>
<accession>A0A8T0CTH3</accession>
<keyword evidence="13 18" id="KW-0067">ATP-binding</keyword>
<keyword evidence="14 20" id="KW-1133">Transmembrane helix</keyword>
<dbReference type="SMART" id="SM00220">
    <property type="entry name" value="S_TKc"/>
    <property type="match status" value="1"/>
</dbReference>
<dbReference type="GO" id="GO:0002229">
    <property type="term" value="P:defense response to oomycetes"/>
    <property type="evidence" value="ECO:0007669"/>
    <property type="project" value="UniProtKB-ARBA"/>
</dbReference>
<keyword evidence="6" id="KW-0723">Serine/threonine-protein kinase</keyword>
<feature type="binding site" evidence="18">
    <location>
        <position position="476"/>
    </location>
    <ligand>
        <name>ATP</name>
        <dbReference type="ChEBI" id="CHEBI:30616"/>
    </ligand>
</feature>
<dbReference type="EC" id="2.7.11.1" evidence="4"/>
<dbReference type="Gene3D" id="2.60.120.200">
    <property type="match status" value="2"/>
</dbReference>
<organism evidence="23 24">
    <name type="scientific">Corymbia citriodora subsp. variegata</name>
    <dbReference type="NCBI Taxonomy" id="360336"/>
    <lineage>
        <taxon>Eukaryota</taxon>
        <taxon>Viridiplantae</taxon>
        <taxon>Streptophyta</taxon>
        <taxon>Embryophyta</taxon>
        <taxon>Tracheophyta</taxon>
        <taxon>Spermatophyta</taxon>
        <taxon>Magnoliopsida</taxon>
        <taxon>eudicotyledons</taxon>
        <taxon>Gunneridae</taxon>
        <taxon>Pentapetalae</taxon>
        <taxon>rosids</taxon>
        <taxon>malvids</taxon>
        <taxon>Myrtales</taxon>
        <taxon>Myrtaceae</taxon>
        <taxon>Myrtoideae</taxon>
        <taxon>Eucalypteae</taxon>
        <taxon>Corymbia</taxon>
    </lineage>
</organism>
<evidence type="ECO:0000256" key="9">
    <source>
        <dbReference type="ARBA" id="ARBA00022729"/>
    </source>
</evidence>
<dbReference type="Pfam" id="PF00139">
    <property type="entry name" value="Lectin_legB"/>
    <property type="match status" value="2"/>
</dbReference>
<evidence type="ECO:0000256" key="19">
    <source>
        <dbReference type="SAM" id="MobiDB-lite"/>
    </source>
</evidence>
<feature type="compositionally biased region" description="Polar residues" evidence="19">
    <location>
        <begin position="735"/>
        <end position="772"/>
    </location>
</feature>
<dbReference type="FunFam" id="3.30.200.20:FF:000168">
    <property type="entry name" value="L-type lectin-domain containing receptor kinase IX.1"/>
    <property type="match status" value="1"/>
</dbReference>
<dbReference type="InterPro" id="IPR000719">
    <property type="entry name" value="Prot_kinase_dom"/>
</dbReference>
<dbReference type="InterPro" id="IPR019825">
    <property type="entry name" value="Lectin_legB_Mn/Ca_BS"/>
</dbReference>
<dbReference type="AlphaFoldDB" id="A0A8T0CTH3"/>
<dbReference type="SUPFAM" id="SSF56112">
    <property type="entry name" value="Protein kinase-like (PK-like)"/>
    <property type="match status" value="1"/>
</dbReference>
<evidence type="ECO:0000313" key="23">
    <source>
        <dbReference type="EMBL" id="KAF7849419.1"/>
    </source>
</evidence>
<evidence type="ECO:0000256" key="4">
    <source>
        <dbReference type="ARBA" id="ARBA00012513"/>
    </source>
</evidence>
<evidence type="ECO:0000259" key="22">
    <source>
        <dbReference type="PROSITE" id="PS50011"/>
    </source>
</evidence>
<dbReference type="InterPro" id="IPR017441">
    <property type="entry name" value="Protein_kinase_ATP_BS"/>
</dbReference>
<dbReference type="Gramene" id="rna-gnl|WGS:JABURB|Cocit.L0817.1">
    <property type="protein sequence ID" value="cds-KAF7849419.1"/>
    <property type="gene ID" value="gene-BT93_L0817"/>
</dbReference>
<evidence type="ECO:0000256" key="5">
    <source>
        <dbReference type="ARBA" id="ARBA00022475"/>
    </source>
</evidence>
<dbReference type="PROSITE" id="PS00108">
    <property type="entry name" value="PROTEIN_KINASE_ST"/>
    <property type="match status" value="1"/>
</dbReference>
<dbReference type="InterPro" id="IPR011009">
    <property type="entry name" value="Kinase-like_dom_sf"/>
</dbReference>
<evidence type="ECO:0000256" key="1">
    <source>
        <dbReference type="ARBA" id="ARBA00004251"/>
    </source>
</evidence>
<feature type="transmembrane region" description="Helical" evidence="20">
    <location>
        <begin position="381"/>
        <end position="402"/>
    </location>
</feature>
<evidence type="ECO:0000256" key="11">
    <source>
        <dbReference type="ARBA" id="ARBA00022741"/>
    </source>
</evidence>
<dbReference type="GO" id="GO:0004674">
    <property type="term" value="F:protein serine/threonine kinase activity"/>
    <property type="evidence" value="ECO:0007669"/>
    <property type="project" value="UniProtKB-KW"/>
</dbReference>
<evidence type="ECO:0000256" key="12">
    <source>
        <dbReference type="ARBA" id="ARBA00022777"/>
    </source>
</evidence>
<protein>
    <recommendedName>
        <fullName evidence="4">non-specific serine/threonine protein kinase</fullName>
        <ecNumber evidence="4">2.7.11.1</ecNumber>
    </recommendedName>
</protein>
<dbReference type="InterPro" id="IPR013320">
    <property type="entry name" value="ConA-like_dom_sf"/>
</dbReference>
<keyword evidence="5" id="KW-1003">Cell membrane</keyword>
<evidence type="ECO:0000256" key="3">
    <source>
        <dbReference type="ARBA" id="ARBA00010217"/>
    </source>
</evidence>
<keyword evidence="24" id="KW-1185">Reference proteome</keyword>
<feature type="region of interest" description="Disordered" evidence="19">
    <location>
        <begin position="734"/>
        <end position="772"/>
    </location>
</feature>
<dbReference type="CDD" id="cd06899">
    <property type="entry name" value="lectin_legume_LecRK_Arcelin_ConA"/>
    <property type="match status" value="1"/>
</dbReference>
<evidence type="ECO:0000256" key="15">
    <source>
        <dbReference type="ARBA" id="ARBA00023136"/>
    </source>
</evidence>
<dbReference type="GO" id="GO:0005524">
    <property type="term" value="F:ATP binding"/>
    <property type="evidence" value="ECO:0007669"/>
    <property type="project" value="UniProtKB-UniRule"/>
</dbReference>
<evidence type="ECO:0000256" key="20">
    <source>
        <dbReference type="SAM" id="Phobius"/>
    </source>
</evidence>
<dbReference type="EMBL" id="MU089784">
    <property type="protein sequence ID" value="KAF7849419.1"/>
    <property type="molecule type" value="Genomic_DNA"/>
</dbReference>
<dbReference type="Gene3D" id="3.30.200.20">
    <property type="entry name" value="Phosphorylase Kinase, domain 1"/>
    <property type="match status" value="1"/>
</dbReference>
<sequence length="772" mass="85893">MIAHGLVRMHRMKVAIAQTVFILSLSIPSANSESFNNISFNFPSFQSNNQRITFQGNASVLNSIIELTLGAPLERPTYVVGRALYNQPMHLWDSSTGNVADFVSQFTFSINSRMNCSHADGLVFFLAPNGSQIPEHSEGRLLGLTSLNPNSINSDTAFVAVEFDTFYNHSTNPWDPLCNHVGIDVNSLTSISNICVSWMNDKILHGQKLHGQVTYNSKAMSLSVVFEDDDDNYTSLYYQPVNLREYLPEWVVFGFSATTGQLFEDPLCNHVGIDVNSLASISNICVSWMNDKILHGQKLHAQITYNSKAMNLSVVFEDDDDNYTSLYYQPVNLREYLPEWAVFGFSATTGQLFEAHSIYSWEFNSSLQITGKKSKSWPKGAILGLSSLVFLILVAGFGWYGYKLKRNRNDQSGEEEDVPGMDEGFEQSKGPKKYSYKVLAVATNNFANTRLLGEGGFGGVYEGYLADANSRVAIKKITPDSQQGAKEYAAEVKTIRHLRHKNLVELIGWCHERNKFLLVYEFMSNGSLDSHLFKERTPLTWEKRYNIAQGIALGLKYLHEELKLCVVHRDIKSSNILLDAQFEAKLGDFGLARIVDRAKGSQTTQLAGTMGYLAPECIYTGKASKESDVYSFGVVLLEIACGRRAIEPRASQGQIQLVKWVWDLYGIGKLFQAADPKLGENFDGRQMECLMIVGLCCAHPDPKERPPISKAITFLNFDASPPLLPPMLPIPTYTVPPSSTPDSSHAVSTSFRSSEPPSAYSTELSTFTGSSK</sequence>
<keyword evidence="8 20" id="KW-0812">Transmembrane</keyword>
<evidence type="ECO:0000256" key="21">
    <source>
        <dbReference type="SAM" id="SignalP"/>
    </source>
</evidence>
<dbReference type="Proteomes" id="UP000806378">
    <property type="component" value="Unassembled WGS sequence"/>
</dbReference>
<keyword evidence="15 20" id="KW-0472">Membrane</keyword>
<dbReference type="Gene3D" id="1.10.510.10">
    <property type="entry name" value="Transferase(Phosphotransferase) domain 1"/>
    <property type="match status" value="1"/>
</dbReference>
<dbReference type="InterPro" id="IPR001220">
    <property type="entry name" value="Legume_lectin_dom"/>
</dbReference>
<evidence type="ECO:0000256" key="7">
    <source>
        <dbReference type="ARBA" id="ARBA00022679"/>
    </source>
</evidence>
<evidence type="ECO:0000256" key="10">
    <source>
        <dbReference type="ARBA" id="ARBA00022734"/>
    </source>
</evidence>